<keyword evidence="2" id="KW-0479">Metal-binding</keyword>
<comment type="caution">
    <text evidence="8">The sequence shown here is derived from an EMBL/GenBank/DDBJ whole genome shotgun (WGS) entry which is preliminary data.</text>
</comment>
<dbReference type="Proteomes" id="UP001431429">
    <property type="component" value="Unassembled WGS sequence"/>
</dbReference>
<evidence type="ECO:0000256" key="4">
    <source>
        <dbReference type="ARBA" id="ARBA00023014"/>
    </source>
</evidence>
<dbReference type="SFLD" id="SFLDG01067">
    <property type="entry name" value="SPASM/twitch_domain_containing"/>
    <property type="match status" value="1"/>
</dbReference>
<reference evidence="8" key="1">
    <citation type="submission" date="2022-06" db="EMBL/GenBank/DDBJ databases">
        <title>Genome public.</title>
        <authorList>
            <person name="Sun Q."/>
        </authorList>
    </citation>
    <scope>NUCLEOTIDE SEQUENCE</scope>
    <source>
        <strain evidence="8">CWNU-1</strain>
    </source>
</reference>
<evidence type="ECO:0000256" key="2">
    <source>
        <dbReference type="ARBA" id="ARBA00022723"/>
    </source>
</evidence>
<dbReference type="InterPro" id="IPR013785">
    <property type="entry name" value="Aldolase_TIM"/>
</dbReference>
<evidence type="ECO:0000313" key="9">
    <source>
        <dbReference type="Proteomes" id="UP001431429"/>
    </source>
</evidence>
<dbReference type="SUPFAM" id="SSF102114">
    <property type="entry name" value="Radical SAM enzymes"/>
    <property type="match status" value="1"/>
</dbReference>
<keyword evidence="3" id="KW-0408">Iron</keyword>
<evidence type="ECO:0000313" key="8">
    <source>
        <dbReference type="EMBL" id="MCM2392152.1"/>
    </source>
</evidence>
<sequence>MTTQATEGLHPTRVEGLLWLDLTRKCQLNCVHCYNGSGPEGAHGTMTRDDWITVINEAAERGIDRVQLIGGEPTLHPDAIALACHILSLGLRLEVFTNLVRVTDDWWEIFQHRNTTVATSYYSDQAGEHDEITRRPSHARTRSNIVKALGLGIEPVLSIIECDDKQRVNEARSELAGLGVQRIKVDRVRPFGRAVCGSGQAMDLSGLCGKCGTGRAAVGPDGNVTPCVFTPSLGVGNVLDGGLAGILDGPVMGATKSLIRESVRMGRGGEDDDDDGGNKCNPGTVPEECRPGHPGSTCLPRN</sequence>
<accession>A0ABT0UU87</accession>
<dbReference type="EMBL" id="JAMQAW010000036">
    <property type="protein sequence ID" value="MCM2392152.1"/>
    <property type="molecule type" value="Genomic_DNA"/>
</dbReference>
<dbReference type="Gene3D" id="3.20.20.70">
    <property type="entry name" value="Aldolase class I"/>
    <property type="match status" value="1"/>
</dbReference>
<protein>
    <submittedName>
        <fullName evidence="8">Radical SAM protein</fullName>
    </submittedName>
</protein>
<organism evidence="8 9">
    <name type="scientific">Streptomyces albipurpureus</name>
    <dbReference type="NCBI Taxonomy" id="2897419"/>
    <lineage>
        <taxon>Bacteria</taxon>
        <taxon>Bacillati</taxon>
        <taxon>Actinomycetota</taxon>
        <taxon>Actinomycetes</taxon>
        <taxon>Kitasatosporales</taxon>
        <taxon>Streptomycetaceae</taxon>
        <taxon>Streptomyces</taxon>
    </lineage>
</organism>
<keyword evidence="1" id="KW-0949">S-adenosyl-L-methionine</keyword>
<dbReference type="Pfam" id="PF04055">
    <property type="entry name" value="Radical_SAM"/>
    <property type="match status" value="1"/>
</dbReference>
<dbReference type="InterPro" id="IPR023885">
    <property type="entry name" value="4Fe4S-binding_SPASM_dom"/>
</dbReference>
<dbReference type="PANTHER" id="PTHR11228">
    <property type="entry name" value="RADICAL SAM DOMAIN PROTEIN"/>
    <property type="match status" value="1"/>
</dbReference>
<dbReference type="PANTHER" id="PTHR11228:SF7">
    <property type="entry name" value="PQQA PEPTIDE CYCLASE"/>
    <property type="match status" value="1"/>
</dbReference>
<dbReference type="InterPro" id="IPR050377">
    <property type="entry name" value="Radical_SAM_PqqE_MftC-like"/>
</dbReference>
<evidence type="ECO:0000259" key="7">
    <source>
        <dbReference type="Pfam" id="PF13186"/>
    </source>
</evidence>
<dbReference type="InterPro" id="IPR058240">
    <property type="entry name" value="rSAM_sf"/>
</dbReference>
<dbReference type="CDD" id="cd01335">
    <property type="entry name" value="Radical_SAM"/>
    <property type="match status" value="1"/>
</dbReference>
<gene>
    <name evidence="8" type="ORF">NBG84_28355</name>
</gene>
<evidence type="ECO:0000256" key="3">
    <source>
        <dbReference type="ARBA" id="ARBA00023004"/>
    </source>
</evidence>
<feature type="domain" description="4Fe4S-binding SPASM" evidence="7">
    <location>
        <begin position="208"/>
        <end position="254"/>
    </location>
</feature>
<feature type="domain" description="Radical SAM core" evidence="6">
    <location>
        <begin position="22"/>
        <end position="159"/>
    </location>
</feature>
<dbReference type="Pfam" id="PF13186">
    <property type="entry name" value="SPASM"/>
    <property type="match status" value="1"/>
</dbReference>
<dbReference type="SFLD" id="SFLDS00029">
    <property type="entry name" value="Radical_SAM"/>
    <property type="match status" value="1"/>
</dbReference>
<dbReference type="InterPro" id="IPR007197">
    <property type="entry name" value="rSAM"/>
</dbReference>
<dbReference type="RefSeq" id="WP_250922462.1">
    <property type="nucleotide sequence ID" value="NZ_JAMQAW010000036.1"/>
</dbReference>
<name>A0ABT0UU87_9ACTN</name>
<proteinExistence type="predicted"/>
<keyword evidence="9" id="KW-1185">Reference proteome</keyword>
<feature type="region of interest" description="Disordered" evidence="5">
    <location>
        <begin position="265"/>
        <end position="302"/>
    </location>
</feature>
<evidence type="ECO:0000256" key="5">
    <source>
        <dbReference type="SAM" id="MobiDB-lite"/>
    </source>
</evidence>
<keyword evidence="4" id="KW-0411">Iron-sulfur</keyword>
<evidence type="ECO:0000256" key="1">
    <source>
        <dbReference type="ARBA" id="ARBA00022691"/>
    </source>
</evidence>
<evidence type="ECO:0000259" key="6">
    <source>
        <dbReference type="Pfam" id="PF04055"/>
    </source>
</evidence>